<gene>
    <name evidence="10" type="ORF">GCM10010406_09240</name>
</gene>
<keyword evidence="4 8" id="KW-1133">Transmembrane helix</keyword>
<comment type="similarity">
    <text evidence="6">Belongs to the ABC-4 integral membrane protein family.</text>
</comment>
<feature type="transmembrane region" description="Helical" evidence="8">
    <location>
        <begin position="386"/>
        <end position="407"/>
    </location>
</feature>
<feature type="transmembrane region" description="Helical" evidence="8">
    <location>
        <begin position="466"/>
        <end position="486"/>
    </location>
</feature>
<evidence type="ECO:0000256" key="7">
    <source>
        <dbReference type="SAM" id="MobiDB-lite"/>
    </source>
</evidence>
<sequence>MFEIARKTLRARKAAFLGAFVALFCGTAVIAASGILVESGLRTTVRPERYAAAAVVVGGDQILRIPGGDFTVAEPLPERARLSKDVLEAVASVPGVASVVGDRSFPVTVLGPDGGSGDPGSGSGGGSGDTGAGAGGTRQAFGHGWDSARLAPFELADGRAPRTDSEVVLDTGAARAAGVRAGDEVRIATASVPAVYRVSGTAVLASGGPPERQRAVFFTPDEAARLSAVPDRFDAVGVLAREGTDPDDLAEAVERAADDADGTGVTVRTGTDIARLEFPDVDASQGLLLAVAASFGGTALLVAVFVVAGTLALSVGQRRREFAVLRAIGSTPQQILGLVAAESLLVALVAGVLGCLPGAALAEVLRRLFARLGVVPADLPLSTGPLPLLGAVVLTALTAVAAGLVAAHRPARINPVDAMGEAAVERPSLPGWRAALGVLCLLLGLGAAAVPLVVRSEVGSAGTGAGALLCVVGLTLLGPAVVRVLVRVVGAPLRAMRVSGFLAVANSTAALRRMSSAVMPLVLAVGFTVTLVHTQTTLASAAEVQVEQGLKADWVLAGGGAGGLAPRVVRDVRAVPGVAAVTAVTTTKTFLAFTLLEDRELAGFPTRGVSAGPLDATVDLGVVEGSTAGLRGRTAAMEHSQAKLLGLGVGDELELYLGDGTPAPVRLVATYERSSAFGEVTVPQELLEGHTGTGAPEQLLVSARPGADRDEVESSLRALAGKYPTLSVLGHDGFSTGVRAESVRAAWVNLAGLGMILGYVAVAVVNTLVVATAGRSREFALMRLVGMTRRQVLRTLRWEAVLLCAVAVLLGTAVAAVPLALLNLGFLGTPLPAGPPLVYGAVVTVTVLLAVLSVMLPVRLSLRTRPVDAIGVRE</sequence>
<feature type="transmembrane region" description="Helical" evidence="8">
    <location>
        <begin position="287"/>
        <end position="314"/>
    </location>
</feature>
<evidence type="ECO:0000256" key="1">
    <source>
        <dbReference type="ARBA" id="ARBA00004651"/>
    </source>
</evidence>
<evidence type="ECO:0000313" key="10">
    <source>
        <dbReference type="EMBL" id="GAA2475303.1"/>
    </source>
</evidence>
<evidence type="ECO:0000256" key="2">
    <source>
        <dbReference type="ARBA" id="ARBA00022475"/>
    </source>
</evidence>
<evidence type="ECO:0000256" key="8">
    <source>
        <dbReference type="SAM" id="Phobius"/>
    </source>
</evidence>
<dbReference type="Proteomes" id="UP001501358">
    <property type="component" value="Unassembled WGS sequence"/>
</dbReference>
<evidence type="ECO:0000313" key="11">
    <source>
        <dbReference type="Proteomes" id="UP001501358"/>
    </source>
</evidence>
<proteinExistence type="inferred from homology"/>
<feature type="domain" description="ABC3 transporter permease C-terminal" evidence="9">
    <location>
        <begin position="754"/>
        <end position="864"/>
    </location>
</feature>
<evidence type="ECO:0000256" key="4">
    <source>
        <dbReference type="ARBA" id="ARBA00022989"/>
    </source>
</evidence>
<evidence type="ECO:0000256" key="6">
    <source>
        <dbReference type="ARBA" id="ARBA00038076"/>
    </source>
</evidence>
<feature type="region of interest" description="Disordered" evidence="7">
    <location>
        <begin position="108"/>
        <end position="141"/>
    </location>
</feature>
<keyword evidence="11" id="KW-1185">Reference proteome</keyword>
<dbReference type="PANTHER" id="PTHR30572">
    <property type="entry name" value="MEMBRANE COMPONENT OF TRANSPORTER-RELATED"/>
    <property type="match status" value="1"/>
</dbReference>
<feature type="transmembrane region" description="Helical" evidence="8">
    <location>
        <begin position="746"/>
        <end position="774"/>
    </location>
</feature>
<evidence type="ECO:0000256" key="5">
    <source>
        <dbReference type="ARBA" id="ARBA00023136"/>
    </source>
</evidence>
<keyword evidence="5 8" id="KW-0472">Membrane</keyword>
<organism evidence="10 11">
    <name type="scientific">Streptomyces thermolineatus</name>
    <dbReference type="NCBI Taxonomy" id="44033"/>
    <lineage>
        <taxon>Bacteria</taxon>
        <taxon>Bacillati</taxon>
        <taxon>Actinomycetota</taxon>
        <taxon>Actinomycetes</taxon>
        <taxon>Kitasatosporales</taxon>
        <taxon>Streptomycetaceae</taxon>
        <taxon>Streptomyces</taxon>
    </lineage>
</organism>
<dbReference type="InterPro" id="IPR050250">
    <property type="entry name" value="Macrolide_Exporter_MacB"/>
</dbReference>
<dbReference type="PANTHER" id="PTHR30572:SF4">
    <property type="entry name" value="ABC TRANSPORTER PERMEASE YTRF"/>
    <property type="match status" value="1"/>
</dbReference>
<feature type="transmembrane region" description="Helical" evidence="8">
    <location>
        <begin position="837"/>
        <end position="856"/>
    </location>
</feature>
<feature type="domain" description="ABC3 transporter permease C-terminal" evidence="9">
    <location>
        <begin position="294"/>
        <end position="415"/>
    </location>
</feature>
<dbReference type="InterPro" id="IPR003838">
    <property type="entry name" value="ABC3_permease_C"/>
</dbReference>
<keyword evidence="2" id="KW-1003">Cell membrane</keyword>
<evidence type="ECO:0000256" key="3">
    <source>
        <dbReference type="ARBA" id="ARBA00022692"/>
    </source>
</evidence>
<dbReference type="EMBL" id="BAAATA010000004">
    <property type="protein sequence ID" value="GAA2475303.1"/>
    <property type="molecule type" value="Genomic_DNA"/>
</dbReference>
<feature type="transmembrane region" description="Helical" evidence="8">
    <location>
        <begin position="434"/>
        <end position="454"/>
    </location>
</feature>
<feature type="transmembrane region" description="Helical" evidence="8">
    <location>
        <begin position="335"/>
        <end position="362"/>
    </location>
</feature>
<reference evidence="10 11" key="1">
    <citation type="journal article" date="2019" name="Int. J. Syst. Evol. Microbiol.">
        <title>The Global Catalogue of Microorganisms (GCM) 10K type strain sequencing project: providing services to taxonomists for standard genome sequencing and annotation.</title>
        <authorList>
            <consortium name="The Broad Institute Genomics Platform"/>
            <consortium name="The Broad Institute Genome Sequencing Center for Infectious Disease"/>
            <person name="Wu L."/>
            <person name="Ma J."/>
        </authorList>
    </citation>
    <scope>NUCLEOTIDE SEQUENCE [LARGE SCALE GENOMIC DNA]</scope>
    <source>
        <strain evidence="10 11">JCM 6307</strain>
    </source>
</reference>
<feature type="compositionally biased region" description="Gly residues" evidence="7">
    <location>
        <begin position="112"/>
        <end position="136"/>
    </location>
</feature>
<keyword evidence="3 8" id="KW-0812">Transmembrane</keyword>
<feature type="transmembrane region" description="Helical" evidence="8">
    <location>
        <begin position="795"/>
        <end position="817"/>
    </location>
</feature>
<accession>A0ABN3KZZ0</accession>
<dbReference type="RefSeq" id="WP_344381830.1">
    <property type="nucleotide sequence ID" value="NZ_BAAATA010000004.1"/>
</dbReference>
<protein>
    <submittedName>
        <fullName evidence="10">ABC transporter permease</fullName>
    </submittedName>
</protein>
<evidence type="ECO:0000259" key="9">
    <source>
        <dbReference type="Pfam" id="PF02687"/>
    </source>
</evidence>
<name>A0ABN3KZZ0_9ACTN</name>
<comment type="subcellular location">
    <subcellularLocation>
        <location evidence="1">Cell membrane</location>
        <topology evidence="1">Multi-pass membrane protein</topology>
    </subcellularLocation>
</comment>
<dbReference type="Pfam" id="PF02687">
    <property type="entry name" value="FtsX"/>
    <property type="match status" value="2"/>
</dbReference>
<feature type="transmembrane region" description="Helical" evidence="8">
    <location>
        <begin position="517"/>
        <end position="534"/>
    </location>
</feature>
<comment type="caution">
    <text evidence="10">The sequence shown here is derived from an EMBL/GenBank/DDBJ whole genome shotgun (WGS) entry which is preliminary data.</text>
</comment>